<dbReference type="EMBL" id="QZBU01002148">
    <property type="protein sequence ID" value="TIA43423.1"/>
    <property type="molecule type" value="Genomic_DNA"/>
</dbReference>
<evidence type="ECO:0000256" key="8">
    <source>
        <dbReference type="SAM" id="MobiDB-lite"/>
    </source>
</evidence>
<proteinExistence type="predicted"/>
<dbReference type="Gene3D" id="1.20.1270.220">
    <property type="match status" value="1"/>
</dbReference>
<comment type="subcellular location">
    <subcellularLocation>
        <location evidence="1">Membrane</location>
        <topology evidence="1">Single-pass membrane protein</topology>
    </subcellularLocation>
</comment>
<feature type="compositionally biased region" description="Acidic residues" evidence="8">
    <location>
        <begin position="726"/>
        <end position="737"/>
    </location>
</feature>
<evidence type="ECO:0000256" key="7">
    <source>
        <dbReference type="ARBA" id="ARBA00023136"/>
    </source>
</evidence>
<dbReference type="SUPFAM" id="SSF56176">
    <property type="entry name" value="FAD-binding/transporter-associated domain-like"/>
    <property type="match status" value="1"/>
</dbReference>
<dbReference type="Pfam" id="PF01565">
    <property type="entry name" value="FAD_binding_4"/>
    <property type="match status" value="1"/>
</dbReference>
<dbReference type="GO" id="GO:0005737">
    <property type="term" value="C:cytoplasm"/>
    <property type="evidence" value="ECO:0007669"/>
    <property type="project" value="TreeGrafter"/>
</dbReference>
<dbReference type="InterPro" id="IPR016166">
    <property type="entry name" value="FAD-bd_PCMH"/>
</dbReference>
<feature type="domain" description="FAD-binding PCMH-type" evidence="9">
    <location>
        <begin position="1"/>
        <end position="174"/>
    </location>
</feature>
<dbReference type="GO" id="GO:0016020">
    <property type="term" value="C:membrane"/>
    <property type="evidence" value="ECO:0007669"/>
    <property type="project" value="UniProtKB-SubCell"/>
</dbReference>
<dbReference type="InterPro" id="IPR038336">
    <property type="entry name" value="NET_sf"/>
</dbReference>
<dbReference type="GO" id="GO:0050614">
    <property type="term" value="F:Delta24-sterol reductase activity"/>
    <property type="evidence" value="ECO:0007669"/>
    <property type="project" value="UniProtKB-EC"/>
</dbReference>
<accession>A0A4T0C7L3</accession>
<dbReference type="SUPFAM" id="SSF47370">
    <property type="entry name" value="Bromodomain"/>
    <property type="match status" value="1"/>
</dbReference>
<protein>
    <recommendedName>
        <fullName evidence="2">Delta(24)-sterol reductase</fullName>
        <ecNumber evidence="2">1.3.1.72</ecNumber>
    </recommendedName>
</protein>
<dbReference type="PROSITE" id="PS51387">
    <property type="entry name" value="FAD_PCMH"/>
    <property type="match status" value="1"/>
</dbReference>
<keyword evidence="7" id="KW-0472">Membrane</keyword>
<dbReference type="Pfam" id="PF17035">
    <property type="entry name" value="BET"/>
    <property type="match status" value="1"/>
</dbReference>
<dbReference type="Gene3D" id="3.30.465.10">
    <property type="match status" value="1"/>
</dbReference>
<feature type="compositionally biased region" description="Acidic residues" evidence="8">
    <location>
        <begin position="489"/>
        <end position="505"/>
    </location>
</feature>
<feature type="region of interest" description="Disordered" evidence="8">
    <location>
        <begin position="657"/>
        <end position="737"/>
    </location>
</feature>
<dbReference type="PANTHER" id="PTHR10801">
    <property type="entry name" value="24-DEHYDROCHOLESTEROL REDUCTASE"/>
    <property type="match status" value="1"/>
</dbReference>
<sequence>MPENNRAFEAHAQRTKRVASQVRSFYDRKQPFRIFHGSTSSTRSQEQDRNKMISTSDFTEILKIDPEKGVAIVEPNVSMEKLVDATLPYGLVAPVIMEFKNITVGGGFSGTSGESSSFRHGVFDNIVNSIEIVLGDGDIVHASRTENSDLFHGAAGSFGTLGVVTKIEVQLVEAGNFMELEYRAISGGPEAVKTIEAYTADNNIQYLDGIMFSKTSGLIIAGRMASNPPLSRKISKYLSRSDPWFYVRAQEILNKEIPGSNGKSYTEYVPIKDYLFRFDRGAFWGGYYAFKYHFAPFNNLTRYLLDDLIHTKTMYTALHKSGLATEFIVQDIGFPYSTTPDFIDYLDDNFNLYPLWLCPLKLNSPYPLTPKGKHYQKDNQRVINIGVWGPGPRDRDDFIAANRAIEAKTKELDGLKCLYAHAYYTAADFKHDFDLMFQNCFKFNPSDNIVHQMGKDFQTEFEREWTKKDSWIKRHTPQSQRASPVSDVSDGDDSDDAHDEDDEHDSNEATISLLREQLAAMQNMVASISGNKRASPKASGSKKKSKSGSGVMSKPSKKSGGVSNTSRPTIKSTSKPKKQRLVTYDEKQEISSATENMSAEQVERLTSIITENVAKYKDMAGDDVELEIDDLPNEVQHKLLRYVRSIFPKAEPVEMDANAIDDDYEPEKPSARSGGAAKKKHKPMKKHEQEDRIRQLKEQMAAMGDKADALDGGGAAPSAARRTDSSDDDDSESSEEE</sequence>
<feature type="domain" description="NET" evidence="10">
    <location>
        <begin position="572"/>
        <end position="654"/>
    </location>
</feature>
<dbReference type="GO" id="GO:0008202">
    <property type="term" value="P:steroid metabolic process"/>
    <property type="evidence" value="ECO:0007669"/>
    <property type="project" value="TreeGrafter"/>
</dbReference>
<dbReference type="PROSITE" id="PS51525">
    <property type="entry name" value="NET"/>
    <property type="match status" value="1"/>
</dbReference>
<name>A0A4T0C7L3_AURPU</name>
<evidence type="ECO:0000256" key="2">
    <source>
        <dbReference type="ARBA" id="ARBA00012405"/>
    </source>
</evidence>
<dbReference type="PANTHER" id="PTHR10801:SF0">
    <property type="entry name" value="DELTA(24)-STEROL REDUCTASE"/>
    <property type="match status" value="1"/>
</dbReference>
<dbReference type="InterPro" id="IPR040165">
    <property type="entry name" value="Diminuto-like"/>
</dbReference>
<organism evidence="11 12">
    <name type="scientific">Aureobasidium pullulans</name>
    <name type="common">Black yeast</name>
    <name type="synonym">Pullularia pullulans</name>
    <dbReference type="NCBI Taxonomy" id="5580"/>
    <lineage>
        <taxon>Eukaryota</taxon>
        <taxon>Fungi</taxon>
        <taxon>Dikarya</taxon>
        <taxon>Ascomycota</taxon>
        <taxon>Pezizomycotina</taxon>
        <taxon>Dothideomycetes</taxon>
        <taxon>Dothideomycetidae</taxon>
        <taxon>Dothideales</taxon>
        <taxon>Saccotheciaceae</taxon>
        <taxon>Aureobasidium</taxon>
    </lineage>
</organism>
<gene>
    <name evidence="11" type="ORF">D6C83_06112</name>
</gene>
<dbReference type="InterPro" id="IPR001487">
    <property type="entry name" value="Bromodomain"/>
</dbReference>
<dbReference type="InterPro" id="IPR036318">
    <property type="entry name" value="FAD-bd_PCMH-like_sf"/>
</dbReference>
<dbReference type="InterPro" id="IPR006094">
    <property type="entry name" value="Oxid_FAD_bind_N"/>
</dbReference>
<feature type="region of interest" description="Disordered" evidence="8">
    <location>
        <begin position="528"/>
        <end position="585"/>
    </location>
</feature>
<reference evidence="11 12" key="1">
    <citation type="submission" date="2018-10" db="EMBL/GenBank/DDBJ databases">
        <title>Fifty Aureobasidium pullulans genomes reveal a recombining polyextremotolerant generalist.</title>
        <authorList>
            <person name="Gostincar C."/>
            <person name="Turk M."/>
            <person name="Zajc J."/>
            <person name="Gunde-Cimerman N."/>
        </authorList>
    </citation>
    <scope>NUCLEOTIDE SEQUENCE [LARGE SCALE GENOMIC DNA]</scope>
    <source>
        <strain evidence="11 12">EXF-3380</strain>
    </source>
</reference>
<dbReference type="GO" id="GO:0071949">
    <property type="term" value="F:FAD binding"/>
    <property type="evidence" value="ECO:0007669"/>
    <property type="project" value="InterPro"/>
</dbReference>
<evidence type="ECO:0000256" key="1">
    <source>
        <dbReference type="ARBA" id="ARBA00004167"/>
    </source>
</evidence>
<dbReference type="InterPro" id="IPR027353">
    <property type="entry name" value="NET_dom"/>
</dbReference>
<feature type="region of interest" description="Disordered" evidence="8">
    <location>
        <begin position="471"/>
        <end position="507"/>
    </location>
</feature>
<evidence type="ECO:0000256" key="5">
    <source>
        <dbReference type="ARBA" id="ARBA00023002"/>
    </source>
</evidence>
<feature type="compositionally biased region" description="Low complexity" evidence="8">
    <location>
        <begin position="547"/>
        <end position="563"/>
    </location>
</feature>
<keyword evidence="5" id="KW-0560">Oxidoreductase</keyword>
<evidence type="ECO:0000313" key="11">
    <source>
        <dbReference type="EMBL" id="TIA43423.1"/>
    </source>
</evidence>
<comment type="caution">
    <text evidence="11">The sequence shown here is derived from an EMBL/GenBank/DDBJ whole genome shotgun (WGS) entry which is preliminary data.</text>
</comment>
<dbReference type="Gene3D" id="1.20.920.10">
    <property type="entry name" value="Bromodomain-like"/>
    <property type="match status" value="1"/>
</dbReference>
<evidence type="ECO:0000256" key="4">
    <source>
        <dbReference type="ARBA" id="ARBA00022989"/>
    </source>
</evidence>
<evidence type="ECO:0000256" key="3">
    <source>
        <dbReference type="ARBA" id="ARBA00022692"/>
    </source>
</evidence>
<keyword evidence="3" id="KW-0812">Transmembrane</keyword>
<dbReference type="Pfam" id="PF00439">
    <property type="entry name" value="Bromodomain"/>
    <property type="match status" value="1"/>
</dbReference>
<evidence type="ECO:0000313" key="12">
    <source>
        <dbReference type="Proteomes" id="UP000304947"/>
    </source>
</evidence>
<keyword evidence="6" id="KW-0103">Bromodomain</keyword>
<dbReference type="EC" id="1.3.1.72" evidence="2"/>
<keyword evidence="4" id="KW-1133">Transmembrane helix</keyword>
<dbReference type="Proteomes" id="UP000304947">
    <property type="component" value="Unassembled WGS sequence"/>
</dbReference>
<dbReference type="GO" id="GO:0006325">
    <property type="term" value="P:chromatin organization"/>
    <property type="evidence" value="ECO:0007669"/>
    <property type="project" value="UniProtKB-ARBA"/>
</dbReference>
<evidence type="ECO:0000259" key="9">
    <source>
        <dbReference type="PROSITE" id="PS51387"/>
    </source>
</evidence>
<dbReference type="InterPro" id="IPR036427">
    <property type="entry name" value="Bromodomain-like_sf"/>
</dbReference>
<dbReference type="GO" id="GO:0000246">
    <property type="term" value="F:Delta24(24-1) sterol reductase activity"/>
    <property type="evidence" value="ECO:0007669"/>
    <property type="project" value="TreeGrafter"/>
</dbReference>
<evidence type="ECO:0000256" key="6">
    <source>
        <dbReference type="ARBA" id="ARBA00023117"/>
    </source>
</evidence>
<feature type="compositionally biased region" description="Basic and acidic residues" evidence="8">
    <location>
        <begin position="686"/>
        <end position="697"/>
    </location>
</feature>
<feature type="compositionally biased region" description="Polar residues" evidence="8">
    <location>
        <begin position="564"/>
        <end position="573"/>
    </location>
</feature>
<dbReference type="InterPro" id="IPR016169">
    <property type="entry name" value="FAD-bd_PCMH_sub2"/>
</dbReference>
<dbReference type="AlphaFoldDB" id="A0A4T0C7L3"/>
<evidence type="ECO:0000259" key="10">
    <source>
        <dbReference type="PROSITE" id="PS51525"/>
    </source>
</evidence>